<evidence type="ECO:0000313" key="1">
    <source>
        <dbReference type="EMBL" id="MFC6334423.1"/>
    </source>
</evidence>
<protein>
    <submittedName>
        <fullName evidence="1">Phage tail protein</fullName>
    </submittedName>
</protein>
<dbReference type="PANTHER" id="PTHR38009:SF1">
    <property type="entry name" value="CONSERVED HYPOTHETICAL PHAGE TAIL PROTEIN"/>
    <property type="match status" value="1"/>
</dbReference>
<evidence type="ECO:0000313" key="2">
    <source>
        <dbReference type="Proteomes" id="UP001596233"/>
    </source>
</evidence>
<sequence>MFFNQSSLIGNYRFMVEIGNLYVAGFSEVSGLTVETEFEEYREGGVNDYVHKLAKGTRHVPIVLKRGIGYSTELWDWHNDVVAGRIRRLSGSIILFDDRFREYRRWTFNDAYPVKWIGPDLNASVSEVAIEQIELVHNGFKLR</sequence>
<proteinExistence type="predicted"/>
<dbReference type="NCBIfam" id="TIGR02241">
    <property type="entry name" value="conserved hypothetical phage tail region protein"/>
    <property type="match status" value="1"/>
</dbReference>
<dbReference type="PANTHER" id="PTHR38009">
    <property type="entry name" value="CONSERVED HYPOTHETICAL PHAGE TAIL PROTEIN"/>
    <property type="match status" value="1"/>
</dbReference>
<dbReference type="RefSeq" id="WP_379236937.1">
    <property type="nucleotide sequence ID" value="NZ_JBHSTE010000006.1"/>
</dbReference>
<gene>
    <name evidence="1" type="ORF">ACFP56_17485</name>
</gene>
<organism evidence="1 2">
    <name type="scientific">Paenibacillus septentrionalis</name>
    <dbReference type="NCBI Taxonomy" id="429342"/>
    <lineage>
        <taxon>Bacteria</taxon>
        <taxon>Bacillati</taxon>
        <taxon>Bacillota</taxon>
        <taxon>Bacilli</taxon>
        <taxon>Bacillales</taxon>
        <taxon>Paenibacillaceae</taxon>
        <taxon>Paenibacillus</taxon>
    </lineage>
</organism>
<dbReference type="InterPro" id="IPR010667">
    <property type="entry name" value="Phage_T4_Gp19"/>
</dbReference>
<dbReference type="Pfam" id="PF06841">
    <property type="entry name" value="Phage_T4_gp19"/>
    <property type="match status" value="1"/>
</dbReference>
<accession>A0ABW1V7I3</accession>
<name>A0ABW1V7I3_9BACL</name>
<keyword evidence="2" id="KW-1185">Reference proteome</keyword>
<reference evidence="2" key="1">
    <citation type="journal article" date="2019" name="Int. J. Syst. Evol. Microbiol.">
        <title>The Global Catalogue of Microorganisms (GCM) 10K type strain sequencing project: providing services to taxonomists for standard genome sequencing and annotation.</title>
        <authorList>
            <consortium name="The Broad Institute Genomics Platform"/>
            <consortium name="The Broad Institute Genome Sequencing Center for Infectious Disease"/>
            <person name="Wu L."/>
            <person name="Ma J."/>
        </authorList>
    </citation>
    <scope>NUCLEOTIDE SEQUENCE [LARGE SCALE GENOMIC DNA]</scope>
    <source>
        <strain evidence="2">PCU 280</strain>
    </source>
</reference>
<dbReference type="Proteomes" id="UP001596233">
    <property type="component" value="Unassembled WGS sequence"/>
</dbReference>
<comment type="caution">
    <text evidence="1">The sequence shown here is derived from an EMBL/GenBank/DDBJ whole genome shotgun (WGS) entry which is preliminary data.</text>
</comment>
<dbReference type="EMBL" id="JBHSTE010000006">
    <property type="protein sequence ID" value="MFC6334423.1"/>
    <property type="molecule type" value="Genomic_DNA"/>
</dbReference>
<dbReference type="InterPro" id="IPR011747">
    <property type="entry name" value="CHP02241"/>
</dbReference>